<evidence type="ECO:0000313" key="2">
    <source>
        <dbReference type="Proteomes" id="UP000557217"/>
    </source>
</evidence>
<gene>
    <name evidence="1" type="ORF">HNR36_002817</name>
</gene>
<dbReference type="EMBL" id="JACHGZ010000050">
    <property type="protein sequence ID" value="MBB5150397.1"/>
    <property type="molecule type" value="Genomic_DNA"/>
</dbReference>
<accession>A0A840PWN2</accession>
<evidence type="ECO:0000313" key="1">
    <source>
        <dbReference type="EMBL" id="MBB5150397.1"/>
    </source>
</evidence>
<protein>
    <submittedName>
        <fullName evidence="1">Uncharacterized protein</fullName>
    </submittedName>
</protein>
<name>A0A840PWN2_URETH</name>
<sequence length="58" mass="6636">GHPFVELTSTSVFGVRDLHPIVHVHAGRTSKNKITVNGNFVLRPFYLEIFIFLEKVKE</sequence>
<comment type="caution">
    <text evidence="1">The sequence shown here is derived from an EMBL/GenBank/DDBJ whole genome shotgun (WGS) entry which is preliminary data.</text>
</comment>
<dbReference type="AlphaFoldDB" id="A0A840PWN2"/>
<keyword evidence="2" id="KW-1185">Reference proteome</keyword>
<feature type="non-terminal residue" evidence="1">
    <location>
        <position position="1"/>
    </location>
</feature>
<organism evidence="1 2">
    <name type="scientific">Ureibacillus thermosphaericus</name>
    <dbReference type="NCBI Taxonomy" id="51173"/>
    <lineage>
        <taxon>Bacteria</taxon>
        <taxon>Bacillati</taxon>
        <taxon>Bacillota</taxon>
        <taxon>Bacilli</taxon>
        <taxon>Bacillales</taxon>
        <taxon>Caryophanaceae</taxon>
        <taxon>Ureibacillus</taxon>
    </lineage>
</organism>
<dbReference type="Proteomes" id="UP000557217">
    <property type="component" value="Unassembled WGS sequence"/>
</dbReference>
<proteinExistence type="predicted"/>
<reference evidence="1 2" key="1">
    <citation type="submission" date="2020-08" db="EMBL/GenBank/DDBJ databases">
        <title>Genomic Encyclopedia of Type Strains, Phase IV (KMG-IV): sequencing the most valuable type-strain genomes for metagenomic binning, comparative biology and taxonomic classification.</title>
        <authorList>
            <person name="Goeker M."/>
        </authorList>
    </citation>
    <scope>NUCLEOTIDE SEQUENCE [LARGE SCALE GENOMIC DNA]</scope>
    <source>
        <strain evidence="1 2">DSM 10633</strain>
    </source>
</reference>